<gene>
    <name evidence="11" type="ORF">GA0071312_3210</name>
    <name evidence="10" type="ORF">HLUCCO17_05035</name>
</gene>
<evidence type="ECO:0000313" key="12">
    <source>
        <dbReference type="Proteomes" id="UP000050497"/>
    </source>
</evidence>
<dbReference type="GO" id="GO:0016813">
    <property type="term" value="F:hydrolase activity, acting on carbon-nitrogen (but not peptide) bonds, in linear amidines"/>
    <property type="evidence" value="ECO:0007669"/>
    <property type="project" value="InterPro"/>
</dbReference>
<feature type="region of interest" description="Disordered" evidence="8">
    <location>
        <begin position="1"/>
        <end position="21"/>
    </location>
</feature>
<keyword evidence="5 10" id="KW-0378">Hydrolase</keyword>
<protein>
    <submittedName>
        <fullName evidence="10">N-carbamoyl-L-amino-acid hydrolase</fullName>
        <ecNumber evidence="10">3.5.1.87</ecNumber>
    </submittedName>
</protein>
<dbReference type="EMBL" id="FMBM01000002">
    <property type="protein sequence ID" value="SCC82229.1"/>
    <property type="molecule type" value="Genomic_DNA"/>
</dbReference>
<dbReference type="Pfam" id="PF07687">
    <property type="entry name" value="M20_dimer"/>
    <property type="match status" value="1"/>
</dbReference>
<comment type="caution">
    <text evidence="10">The sequence shown here is derived from an EMBL/GenBank/DDBJ whole genome shotgun (WGS) entry which is preliminary data.</text>
</comment>
<feature type="domain" description="Peptidase M20 dimerisation" evidence="9">
    <location>
        <begin position="240"/>
        <end position="337"/>
    </location>
</feature>
<dbReference type="Gene3D" id="3.30.70.360">
    <property type="match status" value="1"/>
</dbReference>
<evidence type="ECO:0000259" key="9">
    <source>
        <dbReference type="Pfam" id="PF07687"/>
    </source>
</evidence>
<evidence type="ECO:0000256" key="1">
    <source>
        <dbReference type="ARBA" id="ARBA00001936"/>
    </source>
</evidence>
<dbReference type="PIRSF" id="PIRSF001235">
    <property type="entry name" value="Amidase_carbamoylase"/>
    <property type="match status" value="1"/>
</dbReference>
<dbReference type="GO" id="GO:0050538">
    <property type="term" value="F:N-carbamoyl-L-amino-acid hydrolase activity"/>
    <property type="evidence" value="ECO:0007669"/>
    <property type="project" value="UniProtKB-EC"/>
</dbReference>
<dbReference type="PANTHER" id="PTHR32494">
    <property type="entry name" value="ALLANTOATE DEIMINASE-RELATED"/>
    <property type="match status" value="1"/>
</dbReference>
<dbReference type="Proteomes" id="UP000182800">
    <property type="component" value="Unassembled WGS sequence"/>
</dbReference>
<comment type="subunit">
    <text evidence="3">Homodimer.</text>
</comment>
<evidence type="ECO:0000313" key="10">
    <source>
        <dbReference type="EMBL" id="KPQ11846.1"/>
    </source>
</evidence>
<evidence type="ECO:0000256" key="4">
    <source>
        <dbReference type="ARBA" id="ARBA00022723"/>
    </source>
</evidence>
<dbReference type="PATRIC" id="fig|1653334.4.peg.1704"/>
<feature type="binding site" evidence="7">
    <location>
        <position position="411"/>
    </location>
    <ligand>
        <name>Zn(2+)</name>
        <dbReference type="ChEBI" id="CHEBI:29105"/>
        <label>2</label>
    </ligand>
</feature>
<dbReference type="Pfam" id="PF01546">
    <property type="entry name" value="Peptidase_M20"/>
    <property type="match status" value="1"/>
</dbReference>
<feature type="binding site" evidence="7">
    <location>
        <position position="146"/>
    </location>
    <ligand>
        <name>Zn(2+)</name>
        <dbReference type="ChEBI" id="CHEBI:29105"/>
        <label>2</label>
    </ligand>
</feature>
<comment type="cofactor">
    <cofactor evidence="7">
        <name>Zn(2+)</name>
        <dbReference type="ChEBI" id="CHEBI:29105"/>
    </cofactor>
    <text evidence="7">Binds 2 Zn(2+) ions per subunit.</text>
</comment>
<dbReference type="InterPro" id="IPR010158">
    <property type="entry name" value="Amidase_Cbmase"/>
</dbReference>
<feature type="binding site" evidence="7">
    <location>
        <position position="111"/>
    </location>
    <ligand>
        <name>Zn(2+)</name>
        <dbReference type="ChEBI" id="CHEBI:29105"/>
        <label>2</label>
    </ligand>
</feature>
<keyword evidence="4 7" id="KW-0479">Metal-binding</keyword>
<evidence type="ECO:0000256" key="5">
    <source>
        <dbReference type="ARBA" id="ARBA00022801"/>
    </source>
</evidence>
<name>A0A0P7X9F5_9HYPH</name>
<reference evidence="11 13" key="2">
    <citation type="submission" date="2016-08" db="EMBL/GenBank/DDBJ databases">
        <authorList>
            <person name="Varghese N."/>
            <person name="Submissions Spin"/>
        </authorList>
    </citation>
    <scope>NUCLEOTIDE SEQUENCE [LARGE SCALE GENOMIC DNA]</scope>
    <source>
        <strain evidence="11 13">HL-109</strain>
    </source>
</reference>
<dbReference type="EMBL" id="LJSX01000005">
    <property type="protein sequence ID" value="KPQ11846.1"/>
    <property type="molecule type" value="Genomic_DNA"/>
</dbReference>
<dbReference type="NCBIfam" id="TIGR01879">
    <property type="entry name" value="hydantase"/>
    <property type="match status" value="1"/>
</dbReference>
<dbReference type="InterPro" id="IPR011650">
    <property type="entry name" value="Peptidase_M20_dimer"/>
</dbReference>
<evidence type="ECO:0000256" key="3">
    <source>
        <dbReference type="ARBA" id="ARBA00011738"/>
    </source>
</evidence>
<keyword evidence="7" id="KW-0862">Zinc</keyword>
<dbReference type="STRING" id="1653334.GA0071312_3210"/>
<dbReference type="Gene3D" id="3.40.630.10">
    <property type="entry name" value="Zn peptidases"/>
    <property type="match status" value="1"/>
</dbReference>
<keyword evidence="6" id="KW-0464">Manganese</keyword>
<proteinExistence type="inferred from homology"/>
<comment type="similarity">
    <text evidence="2">Belongs to the peptidase M20 family.</text>
</comment>
<dbReference type="RefSeq" id="WP_238947255.1">
    <property type="nucleotide sequence ID" value="NZ_FMBM01000002.1"/>
</dbReference>
<dbReference type="SUPFAM" id="SSF53187">
    <property type="entry name" value="Zn-dependent exopeptidases"/>
    <property type="match status" value="1"/>
</dbReference>
<dbReference type="InterPro" id="IPR036264">
    <property type="entry name" value="Bact_exopeptidase_dim_dom"/>
</dbReference>
<dbReference type="EC" id="3.5.1.87" evidence="10"/>
<evidence type="ECO:0000256" key="6">
    <source>
        <dbReference type="ARBA" id="ARBA00023211"/>
    </source>
</evidence>
<feature type="binding site" evidence="7">
    <location>
        <position position="111"/>
    </location>
    <ligand>
        <name>Zn(2+)</name>
        <dbReference type="ChEBI" id="CHEBI:29105"/>
        <label>1</label>
    </ligand>
</feature>
<dbReference type="Proteomes" id="UP000050497">
    <property type="component" value="Unassembled WGS sequence"/>
</dbReference>
<evidence type="ECO:0000313" key="13">
    <source>
        <dbReference type="Proteomes" id="UP000182800"/>
    </source>
</evidence>
<dbReference type="SUPFAM" id="SSF55031">
    <property type="entry name" value="Bacterial exopeptidase dimerisation domain"/>
    <property type="match status" value="1"/>
</dbReference>
<reference evidence="10 12" key="1">
    <citation type="submission" date="2015-09" db="EMBL/GenBank/DDBJ databases">
        <title>Identification and resolution of microdiversity through metagenomic sequencing of parallel consortia.</title>
        <authorList>
            <person name="Nelson W.C."/>
            <person name="Romine M.F."/>
            <person name="Lindemann S.R."/>
        </authorList>
    </citation>
    <scope>NUCLEOTIDE SEQUENCE [LARGE SCALE GENOMIC DNA]</scope>
    <source>
        <strain evidence="10">HL-109</strain>
    </source>
</reference>
<dbReference type="PANTHER" id="PTHR32494:SF19">
    <property type="entry name" value="ALLANTOATE DEIMINASE-RELATED"/>
    <property type="match status" value="1"/>
</dbReference>
<dbReference type="GO" id="GO:0046872">
    <property type="term" value="F:metal ion binding"/>
    <property type="evidence" value="ECO:0007669"/>
    <property type="project" value="UniProtKB-KW"/>
</dbReference>
<keyword evidence="13" id="KW-1185">Reference proteome</keyword>
<dbReference type="InterPro" id="IPR002933">
    <property type="entry name" value="Peptidase_M20"/>
</dbReference>
<comment type="cofactor">
    <cofactor evidence="1">
        <name>Mn(2+)</name>
        <dbReference type="ChEBI" id="CHEBI:29035"/>
    </cofactor>
</comment>
<dbReference type="AlphaFoldDB" id="A0A0P7X9F5"/>
<evidence type="ECO:0000256" key="2">
    <source>
        <dbReference type="ARBA" id="ARBA00006153"/>
    </source>
</evidence>
<sequence>MSRAMSDIGPATTAPDSDFIGGEGRALAEAIFTRARELSPDAEGVTRPAWSPVESLVLDYLDEVARAQGLVTWRDAGASLIMARPGDSAADTRCGLIGSHVDSVPQGGNYDGLAGVVTAMLALIAMEREGVDTAFPVRVIALRGEESACFGLPYMGSKALFGLLDEKALDARDNRDGRILRDAMAACGVDMERVAAGEPLIAADQLAFFLELHIEQGPLLIDRNWPIAAVTGIRGNIRHRNVRCIGEAGHSGAVPRYLRKDAVVATADLLMRLDEHWQTIQLHGGDLVMTTGVLHTNAANDAMTRIPAETSFSFEARSQQATTLRAIEALVHSECEIVARERGVRFVFDEPVHTSEAFLDKDVLAALLAACEAQELPAETVPSGAGHDAAVFSQAGVPSGMLFVRNQNGSHNPHEAMEIDDMLCGARVFKRAAEALARG</sequence>
<evidence type="ECO:0000313" key="11">
    <source>
        <dbReference type="EMBL" id="SCC82229.1"/>
    </source>
</evidence>
<organism evidence="10 12">
    <name type="scientific">Saliniramus fredricksonii</name>
    <dbReference type="NCBI Taxonomy" id="1653334"/>
    <lineage>
        <taxon>Bacteria</taxon>
        <taxon>Pseudomonadati</taxon>
        <taxon>Pseudomonadota</taxon>
        <taxon>Alphaproteobacteria</taxon>
        <taxon>Hyphomicrobiales</taxon>
        <taxon>Salinarimonadaceae</taxon>
        <taxon>Saliniramus</taxon>
    </lineage>
</organism>
<feature type="binding site" evidence="7">
    <location>
        <position position="100"/>
    </location>
    <ligand>
        <name>Zn(2+)</name>
        <dbReference type="ChEBI" id="CHEBI:29105"/>
        <label>1</label>
    </ligand>
</feature>
<accession>A0A0P7X9F5</accession>
<evidence type="ECO:0000256" key="8">
    <source>
        <dbReference type="SAM" id="MobiDB-lite"/>
    </source>
</evidence>
<evidence type="ECO:0000256" key="7">
    <source>
        <dbReference type="PIRSR" id="PIRSR001235-1"/>
    </source>
</evidence>
<feature type="binding site" evidence="7">
    <location>
        <position position="213"/>
    </location>
    <ligand>
        <name>Zn(2+)</name>
        <dbReference type="ChEBI" id="CHEBI:29105"/>
        <label>1</label>
    </ligand>
</feature>